<name>A0A1I7EUV4_9FLAO</name>
<dbReference type="EMBL" id="FPBK01000001">
    <property type="protein sequence ID" value="SFU27706.1"/>
    <property type="molecule type" value="Genomic_DNA"/>
</dbReference>
<dbReference type="InterPro" id="IPR011990">
    <property type="entry name" value="TPR-like_helical_dom_sf"/>
</dbReference>
<evidence type="ECO:0000256" key="1">
    <source>
        <dbReference type="PROSITE-ProRule" id="PRU00339"/>
    </source>
</evidence>
<accession>A0A1I7EUV4</accession>
<dbReference type="STRING" id="1224947.SAMN05216480_101262"/>
<feature type="signal peptide" evidence="2">
    <location>
        <begin position="1"/>
        <end position="23"/>
    </location>
</feature>
<organism evidence="3 4">
    <name type="scientific">Pustulibacterium marinum</name>
    <dbReference type="NCBI Taxonomy" id="1224947"/>
    <lineage>
        <taxon>Bacteria</taxon>
        <taxon>Pseudomonadati</taxon>
        <taxon>Bacteroidota</taxon>
        <taxon>Flavobacteriia</taxon>
        <taxon>Flavobacteriales</taxon>
        <taxon>Flavobacteriaceae</taxon>
        <taxon>Pustulibacterium</taxon>
    </lineage>
</organism>
<dbReference type="AlphaFoldDB" id="A0A1I7EUV4"/>
<evidence type="ECO:0008006" key="5">
    <source>
        <dbReference type="Google" id="ProtNLM"/>
    </source>
</evidence>
<protein>
    <recommendedName>
        <fullName evidence="5">Tetratricopeptide repeat-containing protein</fullName>
    </recommendedName>
</protein>
<keyword evidence="1" id="KW-0802">TPR repeat</keyword>
<keyword evidence="4" id="KW-1185">Reference proteome</keyword>
<dbReference type="PROSITE" id="PS50005">
    <property type="entry name" value="TPR"/>
    <property type="match status" value="1"/>
</dbReference>
<dbReference type="SUPFAM" id="SSF48452">
    <property type="entry name" value="TPR-like"/>
    <property type="match status" value="1"/>
</dbReference>
<feature type="chain" id="PRO_5011544784" description="Tetratricopeptide repeat-containing protein" evidence="2">
    <location>
        <begin position="24"/>
        <end position="450"/>
    </location>
</feature>
<evidence type="ECO:0000256" key="2">
    <source>
        <dbReference type="SAM" id="SignalP"/>
    </source>
</evidence>
<reference evidence="3 4" key="1">
    <citation type="submission" date="2016-10" db="EMBL/GenBank/DDBJ databases">
        <authorList>
            <person name="de Groot N.N."/>
        </authorList>
    </citation>
    <scope>NUCLEOTIDE SEQUENCE [LARGE SCALE GENOMIC DNA]</scope>
    <source>
        <strain evidence="3 4">CGMCC 1.12333</strain>
    </source>
</reference>
<gene>
    <name evidence="3" type="ORF">SAMN05216480_101262</name>
</gene>
<dbReference type="Gene3D" id="1.25.40.10">
    <property type="entry name" value="Tetratricopeptide repeat domain"/>
    <property type="match status" value="1"/>
</dbReference>
<feature type="repeat" description="TPR" evidence="1">
    <location>
        <begin position="301"/>
        <end position="334"/>
    </location>
</feature>
<dbReference type="InterPro" id="IPR019734">
    <property type="entry name" value="TPR_rpt"/>
</dbReference>
<dbReference type="Proteomes" id="UP000199138">
    <property type="component" value="Unassembled WGS sequence"/>
</dbReference>
<keyword evidence="2" id="KW-0732">Signal</keyword>
<proteinExistence type="predicted"/>
<sequence>MMRKKLALFVAVAGMFGVTEVAAQNPECNTNLSLYVQDAKVKNYDAAYEPWKMVYENCPDLHYANFVYGERILEHKMESDAANKDQYVQDLLGLYDGYYKYFGPEAGKKKKYYYSEMVSDKVKLMNSEGLGTDQEIYDMVHEALQKDKDNLTSELVLYIYFKKTVDLYKAEQLDLQVVFDTYDDVSERIEELRNDLAKTMNPLVEKQEAGTELTAKEAKTLSRSEKIMSNYNDISGSLDSYLGQLADCDNLIPLYEKNFEANKSDEEWLNRAASRMTEKECTDSELYVKIVEQLHSLHPSASSARFLGVIAYKKGDKQGAIKWFKESIELEGDKFKKSKTALQIAGLYSGSASANWAREALKYNPSNNKAWSIIAHAYADSANSCGSTTFEKKAVYWLAAEAARKGGDTKLANTYEKYAPTKTEIFDANMSGKTLKIGCWINRSVKVPSL</sequence>
<evidence type="ECO:0000313" key="4">
    <source>
        <dbReference type="Proteomes" id="UP000199138"/>
    </source>
</evidence>
<evidence type="ECO:0000313" key="3">
    <source>
        <dbReference type="EMBL" id="SFU27706.1"/>
    </source>
</evidence>